<name>A0A009IRD9_ACIB9</name>
<dbReference type="EMBL" id="JEWH01000003">
    <property type="protein sequence ID" value="EXB07299.1"/>
    <property type="molecule type" value="Genomic_DNA"/>
</dbReference>
<organism evidence="1 2">
    <name type="scientific">Acinetobacter baumannii (strain 1295743)</name>
    <dbReference type="NCBI Taxonomy" id="1310613"/>
    <lineage>
        <taxon>Bacteria</taxon>
        <taxon>Pseudomonadati</taxon>
        <taxon>Pseudomonadota</taxon>
        <taxon>Gammaproteobacteria</taxon>
        <taxon>Moraxellales</taxon>
        <taxon>Moraxellaceae</taxon>
        <taxon>Acinetobacter</taxon>
        <taxon>Acinetobacter calcoaceticus/baumannii complex</taxon>
    </lineage>
</organism>
<comment type="caution">
    <text evidence="1">The sequence shown here is derived from an EMBL/GenBank/DDBJ whole genome shotgun (WGS) entry which is preliminary data.</text>
</comment>
<evidence type="ECO:0000313" key="1">
    <source>
        <dbReference type="EMBL" id="EXB07299.1"/>
    </source>
</evidence>
<reference evidence="1 2" key="1">
    <citation type="submission" date="2014-02" db="EMBL/GenBank/DDBJ databases">
        <title>Comparative genomics and transcriptomics to identify genetic mechanisms underlying the emergence of carbapenem resistant Acinetobacter baumannii (CRAb).</title>
        <authorList>
            <person name="Harris A.D."/>
            <person name="Johnson K.J."/>
            <person name="George J."/>
            <person name="Shefchek K."/>
            <person name="Daugherty S.C."/>
            <person name="Parankush S."/>
            <person name="Sadzewicz L."/>
            <person name="Tallon L."/>
            <person name="Sengamalay N."/>
            <person name="Hazen T.H."/>
            <person name="Rasko D.A."/>
        </authorList>
    </citation>
    <scope>NUCLEOTIDE SEQUENCE [LARGE SCALE GENOMIC DNA]</scope>
    <source>
        <strain evidence="1 2">1295743</strain>
    </source>
</reference>
<proteinExistence type="predicted"/>
<sequence length="38" mass="4179">MSIPYQTSNKEVTSRPMTVKVINQCPAPPPVKQKGIPI</sequence>
<dbReference type="AlphaFoldDB" id="A0A009IRD9"/>
<evidence type="ECO:0000313" key="2">
    <source>
        <dbReference type="Proteomes" id="UP000020595"/>
    </source>
</evidence>
<gene>
    <name evidence="1" type="ORF">J512_0423</name>
</gene>
<accession>A0A009IRD9</accession>
<dbReference type="Proteomes" id="UP000020595">
    <property type="component" value="Unassembled WGS sequence"/>
</dbReference>
<protein>
    <submittedName>
        <fullName evidence="1">Uncharacterized protein</fullName>
    </submittedName>
</protein>
<dbReference type="PATRIC" id="fig|1310613.3.peg.406"/>